<evidence type="ECO:0000313" key="4">
    <source>
        <dbReference type="EMBL" id="MBB6101621.1"/>
    </source>
</evidence>
<evidence type="ECO:0000313" key="5">
    <source>
        <dbReference type="Proteomes" id="UP000571554"/>
    </source>
</evidence>
<evidence type="ECO:0000256" key="1">
    <source>
        <dbReference type="ARBA" id="ARBA00022630"/>
    </source>
</evidence>
<dbReference type="Pfam" id="PF00743">
    <property type="entry name" value="FMO-like"/>
    <property type="match status" value="1"/>
</dbReference>
<sequence>MATNTGTPRIVIVGSGFSGIGMAIQLRRMGIETFTVYEAAASLGGTWRDNAYPGAACDVPSHLYSFSFEPNPDWTRTYAPQREILAYLEGCAHKYDVERFIAWRSRVSAARFDAARGVWNIEIERDGATQTVEADLLIAANGPLSRPALPAIAGLERFEGKLFHSARWDHDYALEGKRVAVIGTGASAIQFVPRIQPRVAQLTIFQRTPPWIMPRRDRAIDARRRWIYRHVPCAQRLARAAIYWQLESRALGFVVNQRLLNAPMKFARNYLAHKVKDAALRAKLAPDYVLGCKRVLLSSDYLPALTQSNVALLTDPIREVVADGIVTADGAHLVFDAIVCGTGFQVNDVDAPFHVSGLNGADLGEAWRRDGPQAYLGASVAGFPNLFFVIGPNTGLGHNSMIYMIESQIRYIADCIRELQRRGARTMNVRAEVQRAYNDELQAQLQRTVWTSGCHSWYQTRSGKVTSLWPGFTFTFRRRTKRVRARDYEFSR</sequence>
<dbReference type="PANTHER" id="PTHR42877">
    <property type="entry name" value="L-ORNITHINE N(5)-MONOOXYGENASE-RELATED"/>
    <property type="match status" value="1"/>
</dbReference>
<name>A0A7W9WRU0_9BURK</name>
<reference evidence="4 5" key="1">
    <citation type="submission" date="2020-08" db="EMBL/GenBank/DDBJ databases">
        <title>Above-ground endophytic microbial communities from plants in different locations in the United States.</title>
        <authorList>
            <person name="Frank C."/>
        </authorList>
    </citation>
    <scope>NUCLEOTIDE SEQUENCE [LARGE SCALE GENOMIC DNA]</scope>
    <source>
        <strain evidence="4 5">WP4_2_2</strain>
    </source>
</reference>
<keyword evidence="5" id="KW-1185">Reference proteome</keyword>
<dbReference type="GO" id="GO:0050661">
    <property type="term" value="F:NADP binding"/>
    <property type="evidence" value="ECO:0007669"/>
    <property type="project" value="InterPro"/>
</dbReference>
<comment type="caution">
    <text evidence="4">The sequence shown here is derived from an EMBL/GenBank/DDBJ whole genome shotgun (WGS) entry which is preliminary data.</text>
</comment>
<keyword evidence="1" id="KW-0285">Flavoprotein</keyword>
<keyword evidence="3" id="KW-0560">Oxidoreductase</keyword>
<dbReference type="Proteomes" id="UP000571554">
    <property type="component" value="Unassembled WGS sequence"/>
</dbReference>
<dbReference type="AlphaFoldDB" id="A0A7W9WRU0"/>
<dbReference type="RefSeq" id="WP_183723215.1">
    <property type="nucleotide sequence ID" value="NZ_JACHBW010000003.1"/>
</dbReference>
<dbReference type="InterPro" id="IPR051209">
    <property type="entry name" value="FAD-bind_Monooxygenase_sf"/>
</dbReference>
<dbReference type="SUPFAM" id="SSF51905">
    <property type="entry name" value="FAD/NAD(P)-binding domain"/>
    <property type="match status" value="2"/>
</dbReference>
<gene>
    <name evidence="4" type="ORF">F4827_001455</name>
</gene>
<accession>A0A7W9WRU0</accession>
<dbReference type="InterPro" id="IPR020946">
    <property type="entry name" value="Flavin_mOase-like"/>
</dbReference>
<dbReference type="GO" id="GO:0050660">
    <property type="term" value="F:flavin adenine dinucleotide binding"/>
    <property type="evidence" value="ECO:0007669"/>
    <property type="project" value="InterPro"/>
</dbReference>
<keyword evidence="2" id="KW-0274">FAD</keyword>
<evidence type="ECO:0000256" key="3">
    <source>
        <dbReference type="ARBA" id="ARBA00023002"/>
    </source>
</evidence>
<dbReference type="EMBL" id="JACHBW010000003">
    <property type="protein sequence ID" value="MBB6101621.1"/>
    <property type="molecule type" value="Genomic_DNA"/>
</dbReference>
<dbReference type="GO" id="GO:0004499">
    <property type="term" value="F:N,N-dimethylaniline monooxygenase activity"/>
    <property type="evidence" value="ECO:0007669"/>
    <property type="project" value="InterPro"/>
</dbReference>
<protein>
    <submittedName>
        <fullName evidence="4">Cation diffusion facilitator CzcD-associated flavoprotein CzcO</fullName>
    </submittedName>
</protein>
<dbReference type="Gene3D" id="3.50.50.60">
    <property type="entry name" value="FAD/NAD(P)-binding domain"/>
    <property type="match status" value="2"/>
</dbReference>
<dbReference type="PANTHER" id="PTHR42877:SF4">
    <property type="entry name" value="FAD_NAD(P)-BINDING DOMAIN-CONTAINING PROTEIN-RELATED"/>
    <property type="match status" value="1"/>
</dbReference>
<evidence type="ECO:0000256" key="2">
    <source>
        <dbReference type="ARBA" id="ARBA00022827"/>
    </source>
</evidence>
<proteinExistence type="predicted"/>
<organism evidence="4 5">
    <name type="scientific">Paraburkholderia bannensis</name>
    <dbReference type="NCBI Taxonomy" id="765414"/>
    <lineage>
        <taxon>Bacteria</taxon>
        <taxon>Pseudomonadati</taxon>
        <taxon>Pseudomonadota</taxon>
        <taxon>Betaproteobacteria</taxon>
        <taxon>Burkholderiales</taxon>
        <taxon>Burkholderiaceae</taxon>
        <taxon>Paraburkholderia</taxon>
    </lineage>
</organism>
<dbReference type="InterPro" id="IPR036188">
    <property type="entry name" value="FAD/NAD-bd_sf"/>
</dbReference>